<evidence type="ECO:0000256" key="5">
    <source>
        <dbReference type="ARBA" id="ARBA00022989"/>
    </source>
</evidence>
<keyword evidence="5 7" id="KW-1133">Transmembrane helix</keyword>
<dbReference type="Gene3D" id="1.20.1250.20">
    <property type="entry name" value="MFS general substrate transporter like domains"/>
    <property type="match status" value="2"/>
</dbReference>
<dbReference type="InterPro" id="IPR020846">
    <property type="entry name" value="MFS_dom"/>
</dbReference>
<dbReference type="Pfam" id="PF07690">
    <property type="entry name" value="MFS_1"/>
    <property type="match status" value="1"/>
</dbReference>
<protein>
    <submittedName>
        <fullName evidence="9">MFS transporter</fullName>
    </submittedName>
</protein>
<feature type="transmembrane region" description="Helical" evidence="7">
    <location>
        <begin position="319"/>
        <end position="338"/>
    </location>
</feature>
<feature type="domain" description="Major facilitator superfamily (MFS) profile" evidence="8">
    <location>
        <begin position="27"/>
        <end position="437"/>
    </location>
</feature>
<keyword evidence="6 7" id="KW-0472">Membrane</keyword>
<organism evidence="9 10">
    <name type="scientific">Pandoraea terrae</name>
    <dbReference type="NCBI Taxonomy" id="1537710"/>
    <lineage>
        <taxon>Bacteria</taxon>
        <taxon>Pseudomonadati</taxon>
        <taxon>Pseudomonadota</taxon>
        <taxon>Betaproteobacteria</taxon>
        <taxon>Burkholderiales</taxon>
        <taxon>Burkholderiaceae</taxon>
        <taxon>Pandoraea</taxon>
    </lineage>
</organism>
<keyword evidence="4 7" id="KW-0812">Transmembrane</keyword>
<accession>A0A5E4UZD7</accession>
<dbReference type="CDD" id="cd17369">
    <property type="entry name" value="MFS_ShiA_like"/>
    <property type="match status" value="1"/>
</dbReference>
<reference evidence="9 10" key="1">
    <citation type="submission" date="2019-08" db="EMBL/GenBank/DDBJ databases">
        <authorList>
            <person name="Peeters C."/>
        </authorList>
    </citation>
    <scope>NUCLEOTIDE SEQUENCE [LARGE SCALE GENOMIC DNA]</scope>
    <source>
        <strain evidence="9 10">LMG 30175</strain>
    </source>
</reference>
<evidence type="ECO:0000259" key="8">
    <source>
        <dbReference type="PROSITE" id="PS50850"/>
    </source>
</evidence>
<evidence type="ECO:0000256" key="1">
    <source>
        <dbReference type="ARBA" id="ARBA00004651"/>
    </source>
</evidence>
<sequence>MGFNVNANLNIASSNGAKSTHGVSTRAAFSSFIGTTVEWYDYFLYGTAAALVFPKVFFNDLSPELATLASMASFAVAFILRPLGGMVIGHFGDQMGRKKMLVFTLLVMGLCTAAIGFLPTQDAIGHWSPALLILLRVIQGFALGGEWGGAALMSVEHAPEGRRGLFGSTMQMGVPAGLLVSTGAFALVSALPDEQFFSWGWRIPFIFSLALLLVGMYIRLQVSEPPAFEKVKSTGNVSRAPLLEVWKNEKKKTLIMVFFQTVANVGYFLITVYALTYITGTLHLPRSVASTGLLVAAAVDLFMQPFFGWLSDKVGRRVVYGFGAIFFGVYAFPLFWLLDTANPVLITLALSLGLGIGHAATGSLHGVIYAEQYPTRYRFSGSSTAYQLSGIISSAPTPLIAAWLVARSGSSASVSWYVVVAAVISLICVLLVKETYRARIDQ</sequence>
<keyword evidence="3" id="KW-1003">Cell membrane</keyword>
<dbReference type="SUPFAM" id="SSF103473">
    <property type="entry name" value="MFS general substrate transporter"/>
    <property type="match status" value="1"/>
</dbReference>
<comment type="subcellular location">
    <subcellularLocation>
        <location evidence="1">Cell membrane</location>
        <topology evidence="1">Multi-pass membrane protein</topology>
    </subcellularLocation>
</comment>
<dbReference type="Proteomes" id="UP000414233">
    <property type="component" value="Unassembled WGS sequence"/>
</dbReference>
<dbReference type="InterPro" id="IPR036259">
    <property type="entry name" value="MFS_trans_sf"/>
</dbReference>
<feature type="transmembrane region" description="Helical" evidence="7">
    <location>
        <begin position="165"/>
        <end position="187"/>
    </location>
</feature>
<feature type="transmembrane region" description="Helical" evidence="7">
    <location>
        <begin position="199"/>
        <end position="220"/>
    </location>
</feature>
<gene>
    <name evidence="9" type="ORF">PTE30175_02274</name>
</gene>
<dbReference type="PROSITE" id="PS50850">
    <property type="entry name" value="MFS"/>
    <property type="match status" value="1"/>
</dbReference>
<keyword evidence="2" id="KW-0813">Transport</keyword>
<dbReference type="InterPro" id="IPR011701">
    <property type="entry name" value="MFS"/>
</dbReference>
<feature type="transmembrane region" description="Helical" evidence="7">
    <location>
        <begin position="344"/>
        <end position="364"/>
    </location>
</feature>
<proteinExistence type="predicted"/>
<feature type="transmembrane region" description="Helical" evidence="7">
    <location>
        <begin position="130"/>
        <end position="153"/>
    </location>
</feature>
<feature type="transmembrane region" description="Helical" evidence="7">
    <location>
        <begin position="385"/>
        <end position="406"/>
    </location>
</feature>
<dbReference type="PANTHER" id="PTHR43045">
    <property type="entry name" value="SHIKIMATE TRANSPORTER"/>
    <property type="match status" value="1"/>
</dbReference>
<dbReference type="PANTHER" id="PTHR43045:SF1">
    <property type="entry name" value="SHIKIMATE TRANSPORTER"/>
    <property type="match status" value="1"/>
</dbReference>
<feature type="transmembrane region" description="Helical" evidence="7">
    <location>
        <begin position="100"/>
        <end position="118"/>
    </location>
</feature>
<dbReference type="GO" id="GO:0022857">
    <property type="term" value="F:transmembrane transporter activity"/>
    <property type="evidence" value="ECO:0007669"/>
    <property type="project" value="InterPro"/>
</dbReference>
<feature type="transmembrane region" description="Helical" evidence="7">
    <location>
        <begin position="412"/>
        <end position="432"/>
    </location>
</feature>
<evidence type="ECO:0000256" key="4">
    <source>
        <dbReference type="ARBA" id="ARBA00022692"/>
    </source>
</evidence>
<evidence type="ECO:0000313" key="10">
    <source>
        <dbReference type="Proteomes" id="UP000414233"/>
    </source>
</evidence>
<dbReference type="AlphaFoldDB" id="A0A5E4UZD7"/>
<feature type="transmembrane region" description="Helical" evidence="7">
    <location>
        <begin position="254"/>
        <end position="275"/>
    </location>
</feature>
<dbReference type="GO" id="GO:0005886">
    <property type="term" value="C:plasma membrane"/>
    <property type="evidence" value="ECO:0007669"/>
    <property type="project" value="UniProtKB-SubCell"/>
</dbReference>
<evidence type="ECO:0000256" key="2">
    <source>
        <dbReference type="ARBA" id="ARBA00022448"/>
    </source>
</evidence>
<feature type="transmembrane region" description="Helical" evidence="7">
    <location>
        <begin position="287"/>
        <end position="307"/>
    </location>
</feature>
<evidence type="ECO:0000256" key="7">
    <source>
        <dbReference type="SAM" id="Phobius"/>
    </source>
</evidence>
<evidence type="ECO:0000256" key="3">
    <source>
        <dbReference type="ARBA" id="ARBA00022475"/>
    </source>
</evidence>
<dbReference type="EMBL" id="CABPRZ010000008">
    <property type="protein sequence ID" value="VVE05231.1"/>
    <property type="molecule type" value="Genomic_DNA"/>
</dbReference>
<feature type="transmembrane region" description="Helical" evidence="7">
    <location>
        <begin position="65"/>
        <end position="88"/>
    </location>
</feature>
<name>A0A5E4UZD7_9BURK</name>
<keyword evidence="10" id="KW-1185">Reference proteome</keyword>
<evidence type="ECO:0000313" key="9">
    <source>
        <dbReference type="EMBL" id="VVE05231.1"/>
    </source>
</evidence>
<evidence type="ECO:0000256" key="6">
    <source>
        <dbReference type="ARBA" id="ARBA00023136"/>
    </source>
</evidence>